<name>A0A2N5WXI3_9GAMM</name>
<feature type="domain" description="Bacterial surface antigen (D15)" evidence="12">
    <location>
        <begin position="437"/>
        <end position="628"/>
    </location>
</feature>
<evidence type="ECO:0000256" key="3">
    <source>
        <dbReference type="ARBA" id="ARBA00015419"/>
    </source>
</evidence>
<dbReference type="InterPro" id="IPR010827">
    <property type="entry name" value="BamA/TamA_POTRA"/>
</dbReference>
<dbReference type="OrthoDB" id="9803054at2"/>
<evidence type="ECO:0000256" key="11">
    <source>
        <dbReference type="SAM" id="SignalP"/>
    </source>
</evidence>
<dbReference type="InterPro" id="IPR039910">
    <property type="entry name" value="D15-like"/>
</dbReference>
<feature type="chain" id="PRO_5014859652" description="Translocation and assembly module subunit TamA" evidence="11">
    <location>
        <begin position="24"/>
        <end position="628"/>
    </location>
</feature>
<dbReference type="Pfam" id="PF01103">
    <property type="entry name" value="Omp85"/>
    <property type="match status" value="1"/>
</dbReference>
<keyword evidence="16" id="KW-1185">Reference proteome</keyword>
<dbReference type="InterPro" id="IPR035243">
    <property type="entry name" value="TamA_POTRA_Dom_1"/>
</dbReference>
<evidence type="ECO:0000256" key="4">
    <source>
        <dbReference type="ARBA" id="ARBA00022452"/>
    </source>
</evidence>
<proteinExistence type="inferred from homology"/>
<dbReference type="Pfam" id="PF07244">
    <property type="entry name" value="POTRA"/>
    <property type="match status" value="1"/>
</dbReference>
<keyword evidence="4" id="KW-1134">Transmembrane beta strand</keyword>
<comment type="subunit">
    <text evidence="10">Interacts with TamB to form the translocation and assembly module (TAM).</text>
</comment>
<evidence type="ECO:0000256" key="8">
    <source>
        <dbReference type="ARBA" id="ARBA00023237"/>
    </source>
</evidence>
<evidence type="ECO:0000256" key="5">
    <source>
        <dbReference type="ARBA" id="ARBA00022692"/>
    </source>
</evidence>
<evidence type="ECO:0000256" key="1">
    <source>
        <dbReference type="ARBA" id="ARBA00004442"/>
    </source>
</evidence>
<keyword evidence="8" id="KW-0998">Cell outer membrane</keyword>
<dbReference type="RefSeq" id="WP_101519002.1">
    <property type="nucleotide sequence ID" value="NZ_PKUS01000041.1"/>
</dbReference>
<dbReference type="Pfam" id="PF17243">
    <property type="entry name" value="POTRA_TamA_1"/>
    <property type="match status" value="1"/>
</dbReference>
<sequence>MAIAPVLAALFALLLCVQTSAQAALQVQVDGLRGVARDNVRASLSIARRQQDPELDAATIQALHDQAELEISRALEPFGYYRPQITSLLQPPTESSPDWRARYQIDAGEKIPIAEMQLTVVGAGQNNDEVQALSEGFPLRRDSTLDHRRYEHTKRELMEQLRNLGYLDAVFTAHKVEVDMATYSARIALRVDTGPGYVFGPITFAQNQFATDYLQHYLVITPGQPFDPAAISRQRTALSKSGHFREVTIVTGEPADAERPAIPLHIQLTPFKPNRYRGRLGWGTDYGFGVQLDWTRRYVGKRGHYFNLGGSVVEERQRLAGDASYTIPLDPLSGGSLEIAARHESKDLTFEEVDLDEGGESRIATNIASLIWHRPNRQWSGFEFRHSIGLSLVGETYDVFEVLFGNLPSRSQDDLIDVIGPEAYNTLAPDFEALVPRLQLNFRRSDDPLYIRRGDFYNLELLGTEESFGSNTSFWQARLNTWNILPVGDRNRLLLRSAWGYTDAESKTALGINFNQVPEYFEFRAGGARSVRGYGFEELFAADTITGGKHLAVASVEYEHEFISNFSAAVFLDAGNAFNDFDDIDEKLGAGFGLRWRSPVGLARIDVGFPLDDAEDSFQIYITVGPEF</sequence>
<dbReference type="PANTHER" id="PTHR12815">
    <property type="entry name" value="SORTING AND ASSEMBLY MACHINERY SAMM50 PROTEIN FAMILY MEMBER"/>
    <property type="match status" value="1"/>
</dbReference>
<accession>A0A2N5WXI3</accession>
<evidence type="ECO:0000256" key="2">
    <source>
        <dbReference type="ARBA" id="ARBA00010248"/>
    </source>
</evidence>
<evidence type="ECO:0000259" key="12">
    <source>
        <dbReference type="Pfam" id="PF01103"/>
    </source>
</evidence>
<protein>
    <recommendedName>
        <fullName evidence="3">Translocation and assembly module subunit TamA</fullName>
    </recommendedName>
    <alternativeName>
        <fullName evidence="9">Autotransporter assembly factor TamA</fullName>
    </alternativeName>
</protein>
<evidence type="ECO:0000313" key="16">
    <source>
        <dbReference type="Proteomes" id="UP000235005"/>
    </source>
</evidence>
<dbReference type="EMBL" id="PKUS01000041">
    <property type="protein sequence ID" value="PLW66949.1"/>
    <property type="molecule type" value="Genomic_DNA"/>
</dbReference>
<comment type="similarity">
    <text evidence="2">Belongs to the TamA family.</text>
</comment>
<keyword evidence="7" id="KW-0472">Membrane</keyword>
<comment type="caution">
    <text evidence="15">The sequence shown here is derived from an EMBL/GenBank/DDBJ whole genome shotgun (WGS) entry which is preliminary data.</text>
</comment>
<dbReference type="InterPro" id="IPR000184">
    <property type="entry name" value="Bac_surfAg_D15"/>
</dbReference>
<evidence type="ECO:0000259" key="13">
    <source>
        <dbReference type="Pfam" id="PF07244"/>
    </source>
</evidence>
<feature type="domain" description="TamA POTRA" evidence="14">
    <location>
        <begin position="26"/>
        <end position="106"/>
    </location>
</feature>
<evidence type="ECO:0000256" key="6">
    <source>
        <dbReference type="ARBA" id="ARBA00022729"/>
    </source>
</evidence>
<feature type="domain" description="POTRA" evidence="13">
    <location>
        <begin position="197"/>
        <end position="268"/>
    </location>
</feature>
<evidence type="ECO:0000259" key="14">
    <source>
        <dbReference type="Pfam" id="PF17243"/>
    </source>
</evidence>
<dbReference type="Gene3D" id="2.40.160.50">
    <property type="entry name" value="membrane protein fhac: a member of the omp85/tpsb transporter family"/>
    <property type="match status" value="1"/>
</dbReference>
<reference evidence="15 16" key="1">
    <citation type="submission" date="2018-01" db="EMBL/GenBank/DDBJ databases">
        <title>The draft genome sequence of Halioglobus lutimaris HF004.</title>
        <authorList>
            <person name="Du Z.-J."/>
            <person name="Shi M.-J."/>
        </authorList>
    </citation>
    <scope>NUCLEOTIDE SEQUENCE [LARGE SCALE GENOMIC DNA]</scope>
    <source>
        <strain evidence="15 16">HF004</strain>
    </source>
</reference>
<dbReference type="PANTHER" id="PTHR12815:SF47">
    <property type="entry name" value="TRANSLOCATION AND ASSEMBLY MODULE SUBUNIT TAMA"/>
    <property type="match status" value="1"/>
</dbReference>
<evidence type="ECO:0000256" key="7">
    <source>
        <dbReference type="ARBA" id="ARBA00023136"/>
    </source>
</evidence>
<organism evidence="15 16">
    <name type="scientific">Pseudohalioglobus lutimaris</name>
    <dbReference type="NCBI Taxonomy" id="1737061"/>
    <lineage>
        <taxon>Bacteria</taxon>
        <taxon>Pseudomonadati</taxon>
        <taxon>Pseudomonadota</taxon>
        <taxon>Gammaproteobacteria</taxon>
        <taxon>Cellvibrionales</taxon>
        <taxon>Halieaceae</taxon>
        <taxon>Pseudohalioglobus</taxon>
    </lineage>
</organism>
<dbReference type="Proteomes" id="UP000235005">
    <property type="component" value="Unassembled WGS sequence"/>
</dbReference>
<dbReference type="GO" id="GO:0009279">
    <property type="term" value="C:cell outer membrane"/>
    <property type="evidence" value="ECO:0007669"/>
    <property type="project" value="UniProtKB-SubCell"/>
</dbReference>
<evidence type="ECO:0000256" key="10">
    <source>
        <dbReference type="ARBA" id="ARBA00093548"/>
    </source>
</evidence>
<feature type="signal peptide" evidence="11">
    <location>
        <begin position="1"/>
        <end position="23"/>
    </location>
</feature>
<keyword evidence="5" id="KW-0812">Transmembrane</keyword>
<dbReference type="AlphaFoldDB" id="A0A2N5WXI3"/>
<keyword evidence="6 11" id="KW-0732">Signal</keyword>
<evidence type="ECO:0000313" key="15">
    <source>
        <dbReference type="EMBL" id="PLW66949.1"/>
    </source>
</evidence>
<gene>
    <name evidence="15" type="ORF">C0039_19260</name>
</gene>
<evidence type="ECO:0000256" key="9">
    <source>
        <dbReference type="ARBA" id="ARBA00033063"/>
    </source>
</evidence>
<dbReference type="Gene3D" id="3.10.20.310">
    <property type="entry name" value="membrane protein fhac"/>
    <property type="match status" value="3"/>
</dbReference>
<comment type="subcellular location">
    <subcellularLocation>
        <location evidence="1">Cell outer membrane</location>
    </subcellularLocation>
</comment>